<keyword evidence="3" id="KW-1185">Reference proteome</keyword>
<dbReference type="SUPFAM" id="SSF53474">
    <property type="entry name" value="alpha/beta-Hydrolases"/>
    <property type="match status" value="1"/>
</dbReference>
<name>A0A8K0XTR8_9AGAR</name>
<gene>
    <name evidence="2" type="ORF">BXZ70DRAFT_508312</name>
</gene>
<dbReference type="InterPro" id="IPR000073">
    <property type="entry name" value="AB_hydrolase_1"/>
</dbReference>
<comment type="caution">
    <text evidence="2">The sequence shown here is derived from an EMBL/GenBank/DDBJ whole genome shotgun (WGS) entry which is preliminary data.</text>
</comment>
<evidence type="ECO:0000313" key="2">
    <source>
        <dbReference type="EMBL" id="KAH8105165.1"/>
    </source>
</evidence>
<feature type="domain" description="AB hydrolase-1" evidence="1">
    <location>
        <begin position="38"/>
        <end position="287"/>
    </location>
</feature>
<accession>A0A8K0XTR8</accession>
<dbReference type="Gene3D" id="3.40.50.1820">
    <property type="entry name" value="alpha/beta hydrolase"/>
    <property type="match status" value="1"/>
</dbReference>
<protein>
    <submittedName>
        <fullName evidence="2">Alpha/Beta hydrolase protein</fullName>
    </submittedName>
</protein>
<evidence type="ECO:0000259" key="1">
    <source>
        <dbReference type="Pfam" id="PF12697"/>
    </source>
</evidence>
<dbReference type="InterPro" id="IPR050228">
    <property type="entry name" value="Carboxylesterase_BioH"/>
</dbReference>
<dbReference type="Proteomes" id="UP000813824">
    <property type="component" value="Unassembled WGS sequence"/>
</dbReference>
<dbReference type="PANTHER" id="PTHR43194">
    <property type="entry name" value="HYDROLASE ALPHA/BETA FOLD FAMILY"/>
    <property type="match status" value="1"/>
</dbReference>
<reference evidence="2" key="1">
    <citation type="journal article" date="2021" name="New Phytol.">
        <title>Evolutionary innovations through gain and loss of genes in the ectomycorrhizal Boletales.</title>
        <authorList>
            <person name="Wu G."/>
            <person name="Miyauchi S."/>
            <person name="Morin E."/>
            <person name="Kuo A."/>
            <person name="Drula E."/>
            <person name="Varga T."/>
            <person name="Kohler A."/>
            <person name="Feng B."/>
            <person name="Cao Y."/>
            <person name="Lipzen A."/>
            <person name="Daum C."/>
            <person name="Hundley H."/>
            <person name="Pangilinan J."/>
            <person name="Johnson J."/>
            <person name="Barry K."/>
            <person name="LaButti K."/>
            <person name="Ng V."/>
            <person name="Ahrendt S."/>
            <person name="Min B."/>
            <person name="Choi I.G."/>
            <person name="Park H."/>
            <person name="Plett J.M."/>
            <person name="Magnuson J."/>
            <person name="Spatafora J.W."/>
            <person name="Nagy L.G."/>
            <person name="Henrissat B."/>
            <person name="Grigoriev I.V."/>
            <person name="Yang Z.L."/>
            <person name="Xu J."/>
            <person name="Martin F.M."/>
        </authorList>
    </citation>
    <scope>NUCLEOTIDE SEQUENCE</scope>
    <source>
        <strain evidence="2">KKN 215</strain>
    </source>
</reference>
<dbReference type="GO" id="GO:0016787">
    <property type="term" value="F:hydrolase activity"/>
    <property type="evidence" value="ECO:0007669"/>
    <property type="project" value="UniProtKB-KW"/>
</dbReference>
<dbReference type="InterPro" id="IPR029058">
    <property type="entry name" value="AB_hydrolase_fold"/>
</dbReference>
<dbReference type="Pfam" id="PF12697">
    <property type="entry name" value="Abhydrolase_6"/>
    <property type="match status" value="1"/>
</dbReference>
<sequence>MDATTPPRSYKRTSTVVQSADGTPIYADSVGDASKPSIIFVHGFGLSGIAFDGIFEEGSEGRNQWEDDVYLVRYDLRGHGRSGKPEDAASWDSKRLAEDFDAVVKAFGLARPFLATWSLGGLTVTDVLAHFPPRYLSGVILLAGYPSAGGVLKIATPSALALIPPLLDPTNTIATAQSFIASFTAPESPQLSYTMQQAMLANIVTQPKGCTVHILTRTQDEAGFWAAGKEGLPMLVITGTVDPLVDQEGTRKFFEGTEDKQWKDIQFVSLEGVGHMPFWERPAKVRDTMLGFVARYRTVQ</sequence>
<evidence type="ECO:0000313" key="3">
    <source>
        <dbReference type="Proteomes" id="UP000813824"/>
    </source>
</evidence>
<dbReference type="AlphaFoldDB" id="A0A8K0XTR8"/>
<keyword evidence="2" id="KW-0378">Hydrolase</keyword>
<proteinExistence type="predicted"/>
<organism evidence="2 3">
    <name type="scientific">Cristinia sonorae</name>
    <dbReference type="NCBI Taxonomy" id="1940300"/>
    <lineage>
        <taxon>Eukaryota</taxon>
        <taxon>Fungi</taxon>
        <taxon>Dikarya</taxon>
        <taxon>Basidiomycota</taxon>
        <taxon>Agaricomycotina</taxon>
        <taxon>Agaricomycetes</taxon>
        <taxon>Agaricomycetidae</taxon>
        <taxon>Agaricales</taxon>
        <taxon>Pleurotineae</taxon>
        <taxon>Stephanosporaceae</taxon>
        <taxon>Cristinia</taxon>
    </lineage>
</organism>
<dbReference type="OrthoDB" id="408373at2759"/>
<dbReference type="EMBL" id="JAEVFJ010000004">
    <property type="protein sequence ID" value="KAH8105165.1"/>
    <property type="molecule type" value="Genomic_DNA"/>
</dbReference>
<dbReference type="PANTHER" id="PTHR43194:SF2">
    <property type="entry name" value="PEROXISOMAL MEMBRANE PROTEIN LPX1"/>
    <property type="match status" value="1"/>
</dbReference>